<dbReference type="PANTHER" id="PTHR43681">
    <property type="entry name" value="TRANSMEMBRANE GTPASE FZO"/>
    <property type="match status" value="1"/>
</dbReference>
<dbReference type="Gene3D" id="3.40.50.300">
    <property type="entry name" value="P-loop containing nucleotide triphosphate hydrolases"/>
    <property type="match status" value="1"/>
</dbReference>
<organism evidence="2 3">
    <name type="scientific">Rhodococcus zopfii</name>
    <dbReference type="NCBI Taxonomy" id="43772"/>
    <lineage>
        <taxon>Bacteria</taxon>
        <taxon>Bacillati</taxon>
        <taxon>Actinomycetota</taxon>
        <taxon>Actinomycetes</taxon>
        <taxon>Mycobacteriales</taxon>
        <taxon>Nocardiaceae</taxon>
        <taxon>Rhodococcus</taxon>
    </lineage>
</organism>
<comment type="caution">
    <text evidence="2">The sequence shown here is derived from an EMBL/GenBank/DDBJ whole genome shotgun (WGS) entry which is preliminary data.</text>
</comment>
<evidence type="ECO:0000259" key="1">
    <source>
        <dbReference type="Pfam" id="PF01926"/>
    </source>
</evidence>
<dbReference type="InterPro" id="IPR051943">
    <property type="entry name" value="TRAFAC_Dynamin-like_GTPase"/>
</dbReference>
<name>A0ABU3WRD0_9NOCA</name>
<dbReference type="PANTHER" id="PTHR43681:SF1">
    <property type="entry name" value="SARCALUMENIN"/>
    <property type="match status" value="1"/>
</dbReference>
<dbReference type="Pfam" id="PF01926">
    <property type="entry name" value="MMR_HSR1"/>
    <property type="match status" value="1"/>
</dbReference>
<evidence type="ECO:0000313" key="3">
    <source>
        <dbReference type="Proteomes" id="UP001275440"/>
    </source>
</evidence>
<gene>
    <name evidence="2" type="ORF">F8M49_16570</name>
</gene>
<accession>A0ABU3WRD0</accession>
<dbReference type="EMBL" id="WBMO01000001">
    <property type="protein sequence ID" value="MDV2476533.1"/>
    <property type="molecule type" value="Genomic_DNA"/>
</dbReference>
<dbReference type="Proteomes" id="UP001275440">
    <property type="component" value="Unassembled WGS sequence"/>
</dbReference>
<dbReference type="SUPFAM" id="SSF52540">
    <property type="entry name" value="P-loop containing nucleoside triphosphate hydrolases"/>
    <property type="match status" value="1"/>
</dbReference>
<evidence type="ECO:0000313" key="2">
    <source>
        <dbReference type="EMBL" id="MDV2476533.1"/>
    </source>
</evidence>
<protein>
    <submittedName>
        <fullName evidence="2">GTPase</fullName>
    </submittedName>
</protein>
<reference evidence="2 3" key="1">
    <citation type="submission" date="2019-10" db="EMBL/GenBank/DDBJ databases">
        <title>Draft Genome Assembly of Rhodococcus zopfii DSM44189.</title>
        <authorList>
            <person name="Sutton J.M."/>
            <person name="Akob D.M."/>
            <person name="Bushman T.J."/>
        </authorList>
    </citation>
    <scope>NUCLEOTIDE SEQUENCE [LARGE SCALE GENOMIC DNA]</scope>
    <source>
        <strain evidence="2 3">DSM 44189</strain>
    </source>
</reference>
<feature type="domain" description="G" evidence="1">
    <location>
        <begin position="50"/>
        <end position="189"/>
    </location>
</feature>
<sequence>MSASQGRTVADGTDPIHHRIDAALHRLASYGGDLVGHANRIGAILWSPPRIVVVGRLKAGKSTLVNALIGAPVAETAALEATSVVTVYENGAPSRAEVVTIDGSRRAVPLTFGATADLGVSESEVAYVHRHLPSQALTRITLVDTPGLATLTVANAAATERALIDGFEQTRSASVDADAAVFLFDSMPRADEISFLQRLGFTPLNTLGVLSRADGFGRGVLGRRDPIGHAVEHAGVLSRRLADVVGAVIPVAGLLAQTAHTGAFTENDARDLAALVPFAPLELFDLLDAGDGALPVPRDRVFRLIDLVGEYGLVHGRGPARGGAHQVNQWLTAASGIDPLRAVLDRSLRRFAVLHRAGRIVAELDALAYTHPARDGIRQIVSELKTDPALVQVGLLRSLRSLLETDPSAPAVTELTQLLRGATVAESLGADPSAPPEQLRAMAQDRLVSVQAQTLSTRSAAEDAALVSLTQAYTSIVRTWN</sequence>
<keyword evidence="3" id="KW-1185">Reference proteome</keyword>
<dbReference type="RefSeq" id="WP_072810599.1">
    <property type="nucleotide sequence ID" value="NZ_JAHWLX010000259.1"/>
</dbReference>
<proteinExistence type="predicted"/>
<dbReference type="InterPro" id="IPR027417">
    <property type="entry name" value="P-loop_NTPase"/>
</dbReference>
<dbReference type="InterPro" id="IPR006073">
    <property type="entry name" value="GTP-bd"/>
</dbReference>